<accession>A0A967E007</accession>
<protein>
    <submittedName>
        <fullName evidence="1">Nucleotidyl transferase AbiEii/AbiGii toxin family protein</fullName>
    </submittedName>
</protein>
<reference evidence="1" key="1">
    <citation type="submission" date="2020-03" db="EMBL/GenBank/DDBJ databases">
        <title>Psychroflexus Maritimus sp. nov., isolate from marine sediment.</title>
        <authorList>
            <person name="Zhong Y.-L."/>
        </authorList>
    </citation>
    <scope>NUCLEOTIDE SEQUENCE</scope>
    <source>
        <strain evidence="1">C1</strain>
    </source>
</reference>
<dbReference type="GO" id="GO:0016740">
    <property type="term" value="F:transferase activity"/>
    <property type="evidence" value="ECO:0007669"/>
    <property type="project" value="UniProtKB-KW"/>
</dbReference>
<proteinExistence type="predicted"/>
<name>A0A967E007_9FLAO</name>
<dbReference type="AlphaFoldDB" id="A0A967E007"/>
<dbReference type="EMBL" id="JAANAS010000105">
    <property type="protein sequence ID" value="NGZ90768.1"/>
    <property type="molecule type" value="Genomic_DNA"/>
</dbReference>
<gene>
    <name evidence="1" type="ORF">G7034_10965</name>
</gene>
<dbReference type="Gene3D" id="3.10.450.620">
    <property type="entry name" value="JHP933, nucleotidyltransferase-like core domain"/>
    <property type="match status" value="1"/>
</dbReference>
<sequence length="286" mass="33713">MILKKEIEKIAEAQGVLKSTVDKDWVLGHFIDGIYAIPELREALIFKGGTCLRKCYFPNYRFSEDLDFTCINSKFVLTKGILNQLVQVISDRTELPLYIQELNALKHNEKLTGYKAVIKFWGADHPRNQAPPPPERWTTSVKLEIILYERMVFPLETRNLHHPYSDQLSHYPLEIPCYTIHEVLSEKLRALIQRSYTAPRDFYDIWYLANHVNDIHWIKVKEAFFVKMEYKEIEFKGVEQLINHENDKALKVAWNNSLAHQIPKNQLLKYEIVKKELVELLNQLFN</sequence>
<dbReference type="Proteomes" id="UP000643701">
    <property type="component" value="Unassembled WGS sequence"/>
</dbReference>
<evidence type="ECO:0000313" key="2">
    <source>
        <dbReference type="Proteomes" id="UP000643701"/>
    </source>
</evidence>
<organism evidence="1 2">
    <name type="scientific">Psychroflexus maritimus</name>
    <dbReference type="NCBI Taxonomy" id="2714865"/>
    <lineage>
        <taxon>Bacteria</taxon>
        <taxon>Pseudomonadati</taxon>
        <taxon>Bacteroidota</taxon>
        <taxon>Flavobacteriia</taxon>
        <taxon>Flavobacteriales</taxon>
        <taxon>Flavobacteriaceae</taxon>
        <taxon>Psychroflexus</taxon>
    </lineage>
</organism>
<keyword evidence="1" id="KW-0808">Transferase</keyword>
<dbReference type="RefSeq" id="WP_166401001.1">
    <property type="nucleotide sequence ID" value="NZ_JAANAS010000105.1"/>
</dbReference>
<comment type="caution">
    <text evidence="1">The sequence shown here is derived from an EMBL/GenBank/DDBJ whole genome shotgun (WGS) entry which is preliminary data.</text>
</comment>
<dbReference type="Pfam" id="PF08843">
    <property type="entry name" value="AbiEii"/>
    <property type="match status" value="1"/>
</dbReference>
<keyword evidence="2" id="KW-1185">Reference proteome</keyword>
<evidence type="ECO:0000313" key="1">
    <source>
        <dbReference type="EMBL" id="NGZ90768.1"/>
    </source>
</evidence>
<dbReference type="InterPro" id="IPR014942">
    <property type="entry name" value="AbiEii"/>
</dbReference>